<protein>
    <submittedName>
        <fullName evidence="2">Uncharacterized protein</fullName>
    </submittedName>
</protein>
<proteinExistence type="predicted"/>
<organism evidence="2 3">
    <name type="scientific">Araneus ventricosus</name>
    <name type="common">Orbweaver spider</name>
    <name type="synonym">Epeira ventricosa</name>
    <dbReference type="NCBI Taxonomy" id="182803"/>
    <lineage>
        <taxon>Eukaryota</taxon>
        <taxon>Metazoa</taxon>
        <taxon>Ecdysozoa</taxon>
        <taxon>Arthropoda</taxon>
        <taxon>Chelicerata</taxon>
        <taxon>Arachnida</taxon>
        <taxon>Araneae</taxon>
        <taxon>Araneomorphae</taxon>
        <taxon>Entelegynae</taxon>
        <taxon>Araneoidea</taxon>
        <taxon>Araneidae</taxon>
        <taxon>Araneus</taxon>
    </lineage>
</organism>
<dbReference type="AlphaFoldDB" id="A0A4Y2D4M0"/>
<reference evidence="2 3" key="1">
    <citation type="journal article" date="2019" name="Sci. Rep.">
        <title>Orb-weaving spider Araneus ventricosus genome elucidates the spidroin gene catalogue.</title>
        <authorList>
            <person name="Kono N."/>
            <person name="Nakamura H."/>
            <person name="Ohtoshi R."/>
            <person name="Moran D.A.P."/>
            <person name="Shinohara A."/>
            <person name="Yoshida Y."/>
            <person name="Fujiwara M."/>
            <person name="Mori M."/>
            <person name="Tomita M."/>
            <person name="Arakawa K."/>
        </authorList>
    </citation>
    <scope>NUCLEOTIDE SEQUENCE [LARGE SCALE GENOMIC DNA]</scope>
</reference>
<evidence type="ECO:0000256" key="1">
    <source>
        <dbReference type="SAM" id="MobiDB-lite"/>
    </source>
</evidence>
<evidence type="ECO:0000313" key="3">
    <source>
        <dbReference type="Proteomes" id="UP000499080"/>
    </source>
</evidence>
<evidence type="ECO:0000313" key="2">
    <source>
        <dbReference type="EMBL" id="GBM11066.1"/>
    </source>
</evidence>
<keyword evidence="3" id="KW-1185">Reference proteome</keyword>
<gene>
    <name evidence="2" type="ORF">AVEN_259757_1</name>
</gene>
<dbReference type="Proteomes" id="UP000499080">
    <property type="component" value="Unassembled WGS sequence"/>
</dbReference>
<name>A0A4Y2D4M0_ARAVE</name>
<dbReference type="EMBL" id="BGPR01000294">
    <property type="protein sequence ID" value="GBM11066.1"/>
    <property type="molecule type" value="Genomic_DNA"/>
</dbReference>
<sequence length="184" mass="21221">MLKKFLDDIRSDSENGNTLPHQDESSSDFSVDDGHQPFSENELNDLARDLGLSKDEAELLGSRMKNKNLLTPEISFSWYRHRQKEFNHFFSREGNLVPCNDVQGLMKCFHIEYDPSEWRLFIDSSKASLKAILLHNGKSFASFPLGHSLHLEENCNDLSMILEKIIIKSTIKNIVEWFVEISKC</sequence>
<feature type="compositionally biased region" description="Basic and acidic residues" evidence="1">
    <location>
        <begin position="1"/>
        <end position="13"/>
    </location>
</feature>
<dbReference type="PANTHER" id="PTHR46114:SF1">
    <property type="entry name" value="ZAD DOMAIN-CONTAINING PROTEIN"/>
    <property type="match status" value="1"/>
</dbReference>
<dbReference type="OrthoDB" id="6347417at2759"/>
<comment type="caution">
    <text evidence="2">The sequence shown here is derived from an EMBL/GenBank/DDBJ whole genome shotgun (WGS) entry which is preliminary data.</text>
</comment>
<dbReference type="PANTHER" id="PTHR46114">
    <property type="entry name" value="APPLE DOMAIN-CONTAINING PROTEIN"/>
    <property type="match status" value="1"/>
</dbReference>
<feature type="region of interest" description="Disordered" evidence="1">
    <location>
        <begin position="1"/>
        <end position="35"/>
    </location>
</feature>
<accession>A0A4Y2D4M0</accession>